<gene>
    <name evidence="3" type="ORF">B0X71_20790</name>
</gene>
<name>A0A1Q2L5B9_9BACL</name>
<dbReference type="EMBL" id="CP019642">
    <property type="protein sequence ID" value="AQQ55613.1"/>
    <property type="molecule type" value="Genomic_DNA"/>
</dbReference>
<dbReference type="KEGG" id="pmar:B0X71_20790"/>
<dbReference type="PANTHER" id="PTHR43377">
    <property type="entry name" value="BILIVERDIN REDUCTASE A"/>
    <property type="match status" value="1"/>
</dbReference>
<proteinExistence type="predicted"/>
<organism evidence="3 4">
    <name type="scientific">Planococcus lenghuensis</name>
    <dbReference type="NCBI Taxonomy" id="2213202"/>
    <lineage>
        <taxon>Bacteria</taxon>
        <taxon>Bacillati</taxon>
        <taxon>Bacillota</taxon>
        <taxon>Bacilli</taxon>
        <taxon>Bacillales</taxon>
        <taxon>Caryophanaceae</taxon>
        <taxon>Planococcus</taxon>
    </lineage>
</organism>
<dbReference type="Pfam" id="PF22725">
    <property type="entry name" value="GFO_IDH_MocA_C3"/>
    <property type="match status" value="1"/>
</dbReference>
<dbReference type="Gene3D" id="3.40.50.720">
    <property type="entry name" value="NAD(P)-binding Rossmann-like Domain"/>
    <property type="match status" value="1"/>
</dbReference>
<evidence type="ECO:0000313" key="3">
    <source>
        <dbReference type="EMBL" id="AQQ55613.1"/>
    </source>
</evidence>
<dbReference type="InterPro" id="IPR055170">
    <property type="entry name" value="GFO_IDH_MocA-like_dom"/>
</dbReference>
<geneLocation type="plasmid" evidence="3 4">
    <name>unnamed2</name>
</geneLocation>
<keyword evidence="4" id="KW-1185">Reference proteome</keyword>
<feature type="domain" description="Gfo/Idh/MocA-like oxidoreductase N-terminal" evidence="1">
    <location>
        <begin position="9"/>
        <end position="128"/>
    </location>
</feature>
<dbReference type="OrthoDB" id="9815825at2"/>
<evidence type="ECO:0000313" key="4">
    <source>
        <dbReference type="Proteomes" id="UP000188184"/>
    </source>
</evidence>
<feature type="domain" description="GFO/IDH/MocA-like oxidoreductase" evidence="2">
    <location>
        <begin position="173"/>
        <end position="242"/>
    </location>
</feature>
<sequence length="339" mass="38326">MSIENEDVINIAVIGVGEFGIEHVRTLLSLDGVKLFGICDQNKKLLSRVSEEYEVSNIYTDAEELLQEKQLDGVIIATDEKSHVPLTQLAVAYGKHVLLEKPIATNVEAANKLLELEENSTCFIMPGHMLRFDPGYVSVNKAINQASMPLQSLKLKRNVPIERFKLHARTHPVYMALAHDIDQLIWNTQSVPKRIFAMEKKITNEVQTPGIFFGLIEMDDGLICSLETQWCLPNEYGQYLDVELEGMYEGGHIKYRYPGDTLRIMDSQKLSQPDIQLSPEIHGTVTGALRNELQYFIQRIGGKQLKPVITMQEAVLGIKICEALIKSAEGQREVLWEEF</sequence>
<dbReference type="PANTHER" id="PTHR43377:SF1">
    <property type="entry name" value="BILIVERDIN REDUCTASE A"/>
    <property type="match status" value="1"/>
</dbReference>
<dbReference type="Proteomes" id="UP000188184">
    <property type="component" value="Plasmid unnamed2"/>
</dbReference>
<reference evidence="3 4" key="1">
    <citation type="submission" date="2017-02" db="EMBL/GenBank/DDBJ databases">
        <title>The complete genomic sequence of a novel cold adapted crude oil-degrading bacterium Planococcus qaidamina Y42.</title>
        <authorList>
            <person name="Yang R."/>
        </authorList>
    </citation>
    <scope>NUCLEOTIDE SEQUENCE [LARGE SCALE GENOMIC DNA]</scope>
    <source>
        <strain evidence="3 4">Y42</strain>
        <plasmid evidence="3 4">unnamed2</plasmid>
    </source>
</reference>
<dbReference type="SUPFAM" id="SSF51735">
    <property type="entry name" value="NAD(P)-binding Rossmann-fold domains"/>
    <property type="match status" value="1"/>
</dbReference>
<dbReference type="SUPFAM" id="SSF55347">
    <property type="entry name" value="Glyceraldehyde-3-phosphate dehydrogenase-like, C-terminal domain"/>
    <property type="match status" value="1"/>
</dbReference>
<evidence type="ECO:0000259" key="1">
    <source>
        <dbReference type="Pfam" id="PF01408"/>
    </source>
</evidence>
<dbReference type="InterPro" id="IPR000683">
    <property type="entry name" value="Gfo/Idh/MocA-like_OxRdtase_N"/>
</dbReference>
<dbReference type="InterPro" id="IPR036291">
    <property type="entry name" value="NAD(P)-bd_dom_sf"/>
</dbReference>
<dbReference type="Gene3D" id="3.30.360.10">
    <property type="entry name" value="Dihydrodipicolinate Reductase, domain 2"/>
    <property type="match status" value="1"/>
</dbReference>
<dbReference type="InterPro" id="IPR051450">
    <property type="entry name" value="Gfo/Idh/MocA_Oxidoreductases"/>
</dbReference>
<dbReference type="RefSeq" id="WP_077591451.1">
    <property type="nucleotide sequence ID" value="NZ_CP019642.1"/>
</dbReference>
<dbReference type="GO" id="GO:0000166">
    <property type="term" value="F:nucleotide binding"/>
    <property type="evidence" value="ECO:0007669"/>
    <property type="project" value="InterPro"/>
</dbReference>
<keyword evidence="3" id="KW-0614">Plasmid</keyword>
<protein>
    <submittedName>
        <fullName evidence="3">Uncharacterized protein</fullName>
    </submittedName>
</protein>
<accession>A0A1Q2L5B9</accession>
<evidence type="ECO:0000259" key="2">
    <source>
        <dbReference type="Pfam" id="PF22725"/>
    </source>
</evidence>
<dbReference type="Pfam" id="PF01408">
    <property type="entry name" value="GFO_IDH_MocA"/>
    <property type="match status" value="1"/>
</dbReference>
<dbReference type="AlphaFoldDB" id="A0A1Q2L5B9"/>